<evidence type="ECO:0000313" key="12">
    <source>
        <dbReference type="EMBL" id="VFJ58329.1"/>
    </source>
</evidence>
<dbReference type="AlphaFoldDB" id="A0A450SWI8"/>
<dbReference type="PANTHER" id="PTHR33540">
    <property type="entry name" value="TRNA THREONYLCARBAMOYLADENOSINE BIOSYNTHESIS PROTEIN TSAE"/>
    <property type="match status" value="1"/>
</dbReference>
<keyword evidence="7" id="KW-0547">Nucleotide-binding</keyword>
<name>A0A450SWI8_9GAMM</name>
<reference evidence="12" key="1">
    <citation type="submission" date="2019-02" db="EMBL/GenBank/DDBJ databases">
        <authorList>
            <person name="Gruber-Vodicka R. H."/>
            <person name="Seah K. B. B."/>
        </authorList>
    </citation>
    <scope>NUCLEOTIDE SEQUENCE</scope>
    <source>
        <strain evidence="12">BECK_DK47</strain>
    </source>
</reference>
<dbReference type="GO" id="GO:0005524">
    <property type="term" value="F:ATP binding"/>
    <property type="evidence" value="ECO:0007669"/>
    <property type="project" value="UniProtKB-KW"/>
</dbReference>
<feature type="compositionally biased region" description="Polar residues" evidence="11">
    <location>
        <begin position="164"/>
        <end position="176"/>
    </location>
</feature>
<dbReference type="Gene3D" id="3.40.50.300">
    <property type="entry name" value="P-loop containing nucleotide triphosphate hydrolases"/>
    <property type="match status" value="1"/>
</dbReference>
<dbReference type="InterPro" id="IPR027417">
    <property type="entry name" value="P-loop_NTPase"/>
</dbReference>
<accession>A0A450SWI8</accession>
<dbReference type="GO" id="GO:0046872">
    <property type="term" value="F:metal ion binding"/>
    <property type="evidence" value="ECO:0007669"/>
    <property type="project" value="UniProtKB-KW"/>
</dbReference>
<evidence type="ECO:0000256" key="3">
    <source>
        <dbReference type="ARBA" id="ARBA00019010"/>
    </source>
</evidence>
<keyword evidence="8" id="KW-0067">ATP-binding</keyword>
<evidence type="ECO:0000256" key="7">
    <source>
        <dbReference type="ARBA" id="ARBA00022741"/>
    </source>
</evidence>
<keyword evidence="5" id="KW-0819">tRNA processing</keyword>
<comment type="similarity">
    <text evidence="2">Belongs to the TsaE family.</text>
</comment>
<keyword evidence="9" id="KW-0460">Magnesium</keyword>
<feature type="region of interest" description="Disordered" evidence="11">
    <location>
        <begin position="156"/>
        <end position="176"/>
    </location>
</feature>
<organism evidence="12">
    <name type="scientific">Candidatus Kentrum sp. DK</name>
    <dbReference type="NCBI Taxonomy" id="2126562"/>
    <lineage>
        <taxon>Bacteria</taxon>
        <taxon>Pseudomonadati</taxon>
        <taxon>Pseudomonadota</taxon>
        <taxon>Gammaproteobacteria</taxon>
        <taxon>Candidatus Kentrum</taxon>
    </lineage>
</organism>
<dbReference type="PANTHER" id="PTHR33540:SF2">
    <property type="entry name" value="TRNA THREONYLCARBAMOYLADENOSINE BIOSYNTHESIS PROTEIN TSAE"/>
    <property type="match status" value="1"/>
</dbReference>
<evidence type="ECO:0000256" key="8">
    <source>
        <dbReference type="ARBA" id="ARBA00022840"/>
    </source>
</evidence>
<gene>
    <name evidence="12" type="ORF">BECKDK2373B_GA0170837_107225</name>
</gene>
<proteinExistence type="inferred from homology"/>
<evidence type="ECO:0000256" key="5">
    <source>
        <dbReference type="ARBA" id="ARBA00022694"/>
    </source>
</evidence>
<dbReference type="GO" id="GO:0005737">
    <property type="term" value="C:cytoplasm"/>
    <property type="evidence" value="ECO:0007669"/>
    <property type="project" value="UniProtKB-SubCell"/>
</dbReference>
<sequence>MSGLCFIGKDEADTARVAMAIAPWLRPGDAILLEGGLAVGKTHFVKALVKALGSDDLVTSPTFALAQFYRTAAGGFLHVDAYRLSGIAEYRDLGLEEYSETSIVAVEWGDKVAACFPGALSVSMDFAEPDGDARRITMASENPRWRAPLAHLEREMPGRVLAQGNRNATKNTNHEK</sequence>
<evidence type="ECO:0000256" key="6">
    <source>
        <dbReference type="ARBA" id="ARBA00022723"/>
    </source>
</evidence>
<evidence type="ECO:0000256" key="9">
    <source>
        <dbReference type="ARBA" id="ARBA00022842"/>
    </source>
</evidence>
<comment type="subcellular location">
    <subcellularLocation>
        <location evidence="1">Cytoplasm</location>
    </subcellularLocation>
</comment>
<evidence type="ECO:0000256" key="1">
    <source>
        <dbReference type="ARBA" id="ARBA00004496"/>
    </source>
</evidence>
<dbReference type="InterPro" id="IPR003442">
    <property type="entry name" value="T6A_TsaE"/>
</dbReference>
<evidence type="ECO:0000256" key="2">
    <source>
        <dbReference type="ARBA" id="ARBA00007599"/>
    </source>
</evidence>
<keyword evidence="6" id="KW-0479">Metal-binding</keyword>
<dbReference type="GO" id="GO:0002949">
    <property type="term" value="P:tRNA threonylcarbamoyladenosine modification"/>
    <property type="evidence" value="ECO:0007669"/>
    <property type="project" value="InterPro"/>
</dbReference>
<dbReference type="NCBIfam" id="TIGR00150">
    <property type="entry name" value="T6A_YjeE"/>
    <property type="match status" value="1"/>
</dbReference>
<protein>
    <recommendedName>
        <fullName evidence="3">tRNA threonylcarbamoyladenosine biosynthesis protein TsaE</fullName>
    </recommendedName>
    <alternativeName>
        <fullName evidence="10">t(6)A37 threonylcarbamoyladenosine biosynthesis protein TsaE</fullName>
    </alternativeName>
</protein>
<dbReference type="EMBL" id="CAADEX010000072">
    <property type="protein sequence ID" value="VFJ58329.1"/>
    <property type="molecule type" value="Genomic_DNA"/>
</dbReference>
<dbReference type="SUPFAM" id="SSF52540">
    <property type="entry name" value="P-loop containing nucleoside triphosphate hydrolases"/>
    <property type="match status" value="1"/>
</dbReference>
<keyword evidence="4" id="KW-0963">Cytoplasm</keyword>
<evidence type="ECO:0000256" key="10">
    <source>
        <dbReference type="ARBA" id="ARBA00032441"/>
    </source>
</evidence>
<evidence type="ECO:0000256" key="11">
    <source>
        <dbReference type="SAM" id="MobiDB-lite"/>
    </source>
</evidence>
<evidence type="ECO:0000256" key="4">
    <source>
        <dbReference type="ARBA" id="ARBA00022490"/>
    </source>
</evidence>
<dbReference type="Pfam" id="PF02367">
    <property type="entry name" value="TsaE"/>
    <property type="match status" value="1"/>
</dbReference>